<dbReference type="EMBL" id="QCZH01000006">
    <property type="protein sequence ID" value="PWA09596.1"/>
    <property type="molecule type" value="Genomic_DNA"/>
</dbReference>
<evidence type="ECO:0000313" key="2">
    <source>
        <dbReference type="EMBL" id="PWA09596.1"/>
    </source>
</evidence>
<dbReference type="AlphaFoldDB" id="A0A2U1JWL9"/>
<keyword evidence="1" id="KW-0812">Transmembrane</keyword>
<accession>A0A2U1JWL9</accession>
<keyword evidence="1" id="KW-0472">Membrane</keyword>
<reference evidence="2 3" key="1">
    <citation type="submission" date="2018-04" db="EMBL/GenBank/DDBJ databases">
        <title>Flavobacterium sp. nov., isolated from glacier ice.</title>
        <authorList>
            <person name="Liu Q."/>
            <person name="Xin Y.-H."/>
        </authorList>
    </citation>
    <scope>NUCLEOTIDE SEQUENCE [LARGE SCALE GENOMIC DNA]</scope>
    <source>
        <strain evidence="2 3">LB2P30</strain>
    </source>
</reference>
<feature type="transmembrane region" description="Helical" evidence="1">
    <location>
        <begin position="43"/>
        <end position="62"/>
    </location>
</feature>
<keyword evidence="3" id="KW-1185">Reference proteome</keyword>
<evidence type="ECO:0000313" key="3">
    <source>
        <dbReference type="Proteomes" id="UP000245618"/>
    </source>
</evidence>
<proteinExistence type="predicted"/>
<dbReference type="RefSeq" id="WP_116762296.1">
    <property type="nucleotide sequence ID" value="NZ_QCZH01000006.1"/>
</dbReference>
<name>A0A2U1JWL9_9FLAO</name>
<evidence type="ECO:0000256" key="1">
    <source>
        <dbReference type="SAM" id="Phobius"/>
    </source>
</evidence>
<organism evidence="2 3">
    <name type="scientific">Flavobacterium laiguense</name>
    <dbReference type="NCBI Taxonomy" id="2169409"/>
    <lineage>
        <taxon>Bacteria</taxon>
        <taxon>Pseudomonadati</taxon>
        <taxon>Bacteroidota</taxon>
        <taxon>Flavobacteriia</taxon>
        <taxon>Flavobacteriales</taxon>
        <taxon>Flavobacteriaceae</taxon>
        <taxon>Flavobacterium</taxon>
    </lineage>
</organism>
<keyword evidence="1" id="KW-1133">Transmembrane helix</keyword>
<comment type="caution">
    <text evidence="2">The sequence shown here is derived from an EMBL/GenBank/DDBJ whole genome shotgun (WGS) entry which is preliminary data.</text>
</comment>
<dbReference type="OrthoDB" id="1446008at2"/>
<protein>
    <submittedName>
        <fullName evidence="2">Uncharacterized protein</fullName>
    </submittedName>
</protein>
<dbReference type="Proteomes" id="UP000245618">
    <property type="component" value="Unassembled WGS sequence"/>
</dbReference>
<sequence length="135" mass="14587">MKKTFIFLILLLFIIKGFSQTTPSTPFSKEDYLEKSKTQKTTGWIFLSAGLAITTVGIIGFANTDDIYDNSTDTYGALILTGPLIALGSIPFFISSGSNARKAATLSLNYQPIHIPNQGSLVQSSQPSLSVTITF</sequence>
<gene>
    <name evidence="2" type="ORF">DB891_07915</name>
</gene>
<feature type="transmembrane region" description="Helical" evidence="1">
    <location>
        <begin position="74"/>
        <end position="94"/>
    </location>
</feature>